<feature type="non-terminal residue" evidence="2">
    <location>
        <position position="94"/>
    </location>
</feature>
<sequence length="94" mass="10675">MERSSFAILFFVRDSRVKKDGTAIIEVALTVNGERSFFSTGKRVCVQNWDKSRQLVRGNSEEAKSINKFLSALKAKIYQKEAELLDRGFVITAE</sequence>
<organism evidence="2 3">
    <name type="scientific">Candidatus Cryptobacteroides intestinigallinarum</name>
    <dbReference type="NCBI Taxonomy" id="2840767"/>
    <lineage>
        <taxon>Bacteria</taxon>
        <taxon>Pseudomonadati</taxon>
        <taxon>Bacteroidota</taxon>
        <taxon>Bacteroidia</taxon>
        <taxon>Bacteroidales</taxon>
        <taxon>Candidatus Cryptobacteroides</taxon>
    </lineage>
</organism>
<dbReference type="AlphaFoldDB" id="A0A9D9HLK0"/>
<dbReference type="Pfam" id="PF17293">
    <property type="entry name" value="Arm-DNA-bind_5"/>
    <property type="match status" value="1"/>
</dbReference>
<protein>
    <submittedName>
        <fullName evidence="2">Site-specific integrase</fullName>
    </submittedName>
</protein>
<reference evidence="2" key="2">
    <citation type="journal article" date="2021" name="PeerJ">
        <title>Extensive microbial diversity within the chicken gut microbiome revealed by metagenomics and culture.</title>
        <authorList>
            <person name="Gilroy R."/>
            <person name="Ravi A."/>
            <person name="Getino M."/>
            <person name="Pursley I."/>
            <person name="Horton D.L."/>
            <person name="Alikhan N.F."/>
            <person name="Baker D."/>
            <person name="Gharbi K."/>
            <person name="Hall N."/>
            <person name="Watson M."/>
            <person name="Adriaenssens E.M."/>
            <person name="Foster-Nyarko E."/>
            <person name="Jarju S."/>
            <person name="Secka A."/>
            <person name="Antonio M."/>
            <person name="Oren A."/>
            <person name="Chaudhuri R.R."/>
            <person name="La Ragione R."/>
            <person name="Hildebrand F."/>
            <person name="Pallen M.J."/>
        </authorList>
    </citation>
    <scope>NUCLEOTIDE SEQUENCE</scope>
    <source>
        <strain evidence="2">B1-3475</strain>
    </source>
</reference>
<accession>A0A9D9HLK0</accession>
<evidence type="ECO:0000259" key="1">
    <source>
        <dbReference type="Pfam" id="PF17293"/>
    </source>
</evidence>
<reference evidence="2" key="1">
    <citation type="submission" date="2020-10" db="EMBL/GenBank/DDBJ databases">
        <authorList>
            <person name="Gilroy R."/>
        </authorList>
    </citation>
    <scope>NUCLEOTIDE SEQUENCE</scope>
    <source>
        <strain evidence="2">B1-3475</strain>
    </source>
</reference>
<gene>
    <name evidence="2" type="ORF">IAC08_06745</name>
</gene>
<name>A0A9D9HLK0_9BACT</name>
<evidence type="ECO:0000313" key="2">
    <source>
        <dbReference type="EMBL" id="MBO8456085.1"/>
    </source>
</evidence>
<comment type="caution">
    <text evidence="2">The sequence shown here is derived from an EMBL/GenBank/DDBJ whole genome shotgun (WGS) entry which is preliminary data.</text>
</comment>
<dbReference type="EMBL" id="JADIMK010000070">
    <property type="protein sequence ID" value="MBO8456085.1"/>
    <property type="molecule type" value="Genomic_DNA"/>
</dbReference>
<proteinExistence type="predicted"/>
<dbReference type="InterPro" id="IPR035386">
    <property type="entry name" value="Arm-DNA-bind_5"/>
</dbReference>
<dbReference type="Proteomes" id="UP000823617">
    <property type="component" value="Unassembled WGS sequence"/>
</dbReference>
<feature type="domain" description="Arm DNA-binding" evidence="1">
    <location>
        <begin position="10"/>
        <end position="94"/>
    </location>
</feature>
<evidence type="ECO:0000313" key="3">
    <source>
        <dbReference type="Proteomes" id="UP000823617"/>
    </source>
</evidence>